<organism evidence="10 11">
    <name type="scientific">Eubacterium multiforme</name>
    <dbReference type="NCBI Taxonomy" id="83339"/>
    <lineage>
        <taxon>Bacteria</taxon>
        <taxon>Bacillati</taxon>
        <taxon>Bacillota</taxon>
        <taxon>Clostridia</taxon>
        <taxon>Eubacteriales</taxon>
        <taxon>Eubacteriaceae</taxon>
        <taxon>Eubacterium</taxon>
    </lineage>
</organism>
<sequence length="607" mass="69302">MKFDKILNSIKKIKLGFVMKVLIFIILALKTVAFMAIGSSNNGRTFLGWGVQIDNEVLLAHIAFLLIMIIPALFFKGKRQFTYLIVIDCLYSLLLIADLWYYRASRNYLGLRHIFFRDMFNPLNESLINPSILDLLFIIDIPILILIRNKAKSLSLCKKHIKSAIGVLVICVAVIYGTHYLFDVKNITDNKVKFMNTSWSPFAMMQDASPLGYHLGEAAMAIEKYKEKPSEAEMKQVDNWLEWNNKKLPDNKYKGIFKGKNVIFMQIESLENFVIGKKVYGQEITPNLNRLINKSFYFDDFYEQNNAGNSIDCDMMVSSGMLTLGDSITFLTHPEVKYPSLPRNLIKNGYTVVSTHAERAGDWNWSEAHANALGINKMWDINSYKLDDVFGMGLSDGSFYSQYADKLKTLKEPFFSTIPSLSSHGPFDLPDRYRELDLPKVIDDSKLGGYFQSVNYADRKIGFFINKLKKLGLMDNTVLVIYGDHTGVHKYYNKEIQKLPLPGTWWKKVDHKIPLFIYGTGIKGETINTPGGQSDITPTMLYLLGIDTNDKFMGRNLLNTDRDATVIKGNKVIGNPTPEQKEQLGKAYKIADYMIKNRYFENRGLVN</sequence>
<evidence type="ECO:0000256" key="4">
    <source>
        <dbReference type="ARBA" id="ARBA00022475"/>
    </source>
</evidence>
<accession>A0ABT9UXK9</accession>
<comment type="subcellular location">
    <subcellularLocation>
        <location evidence="1">Cell membrane</location>
        <topology evidence="1">Multi-pass membrane protein</topology>
    </subcellularLocation>
</comment>
<dbReference type="InterPro" id="IPR050448">
    <property type="entry name" value="OpgB/LTA_synthase_biosynth"/>
</dbReference>
<comment type="caution">
    <text evidence="10">The sequence shown here is derived from an EMBL/GenBank/DDBJ whole genome shotgun (WGS) entry which is preliminary data.</text>
</comment>
<dbReference type="EMBL" id="JAUSUF010000016">
    <property type="protein sequence ID" value="MDQ0151043.1"/>
    <property type="molecule type" value="Genomic_DNA"/>
</dbReference>
<proteinExistence type="inferred from homology"/>
<dbReference type="InterPro" id="IPR000917">
    <property type="entry name" value="Sulfatase_N"/>
</dbReference>
<keyword evidence="11" id="KW-1185">Reference proteome</keyword>
<feature type="domain" description="Sulfatase N-terminal" evidence="9">
    <location>
        <begin position="260"/>
        <end position="546"/>
    </location>
</feature>
<dbReference type="CDD" id="cd16015">
    <property type="entry name" value="LTA_synthase"/>
    <property type="match status" value="1"/>
</dbReference>
<keyword evidence="7 8" id="KW-0472">Membrane</keyword>
<feature type="transmembrane region" description="Helical" evidence="8">
    <location>
        <begin position="21"/>
        <end position="38"/>
    </location>
</feature>
<dbReference type="Gene3D" id="3.40.720.10">
    <property type="entry name" value="Alkaline Phosphatase, subunit A"/>
    <property type="match status" value="1"/>
</dbReference>
<dbReference type="SUPFAM" id="SSF53649">
    <property type="entry name" value="Alkaline phosphatase-like"/>
    <property type="match status" value="1"/>
</dbReference>
<evidence type="ECO:0000259" key="9">
    <source>
        <dbReference type="Pfam" id="PF00884"/>
    </source>
</evidence>
<keyword evidence="4" id="KW-1003">Cell membrane</keyword>
<evidence type="ECO:0000313" key="11">
    <source>
        <dbReference type="Proteomes" id="UP001228504"/>
    </source>
</evidence>
<feature type="transmembrane region" description="Helical" evidence="8">
    <location>
        <begin position="82"/>
        <end position="102"/>
    </location>
</feature>
<dbReference type="Proteomes" id="UP001228504">
    <property type="component" value="Unassembled WGS sequence"/>
</dbReference>
<dbReference type="PANTHER" id="PTHR47371:SF3">
    <property type="entry name" value="PHOSPHOGLYCEROL TRANSFERASE I"/>
    <property type="match status" value="1"/>
</dbReference>
<feature type="transmembrane region" description="Helical" evidence="8">
    <location>
        <begin position="127"/>
        <end position="149"/>
    </location>
</feature>
<feature type="transmembrane region" description="Helical" evidence="8">
    <location>
        <begin position="58"/>
        <end position="75"/>
    </location>
</feature>
<evidence type="ECO:0000256" key="1">
    <source>
        <dbReference type="ARBA" id="ARBA00004651"/>
    </source>
</evidence>
<dbReference type="PANTHER" id="PTHR47371">
    <property type="entry name" value="LIPOTEICHOIC ACID SYNTHASE"/>
    <property type="match status" value="1"/>
</dbReference>
<dbReference type="InterPro" id="IPR017850">
    <property type="entry name" value="Alkaline_phosphatase_core_sf"/>
</dbReference>
<evidence type="ECO:0000256" key="2">
    <source>
        <dbReference type="ARBA" id="ARBA00004936"/>
    </source>
</evidence>
<evidence type="ECO:0000256" key="8">
    <source>
        <dbReference type="SAM" id="Phobius"/>
    </source>
</evidence>
<reference evidence="10 11" key="1">
    <citation type="submission" date="2023-07" db="EMBL/GenBank/DDBJ databases">
        <title>Genomic Encyclopedia of Type Strains, Phase IV (KMG-IV): sequencing the most valuable type-strain genomes for metagenomic binning, comparative biology and taxonomic classification.</title>
        <authorList>
            <person name="Goeker M."/>
        </authorList>
    </citation>
    <scope>NUCLEOTIDE SEQUENCE [LARGE SCALE GENOMIC DNA]</scope>
    <source>
        <strain evidence="10 11">DSM 20694</strain>
    </source>
</reference>
<evidence type="ECO:0000256" key="3">
    <source>
        <dbReference type="ARBA" id="ARBA00009983"/>
    </source>
</evidence>
<name>A0ABT9UXK9_9FIRM</name>
<evidence type="ECO:0000256" key="7">
    <source>
        <dbReference type="ARBA" id="ARBA00023136"/>
    </source>
</evidence>
<evidence type="ECO:0000313" key="10">
    <source>
        <dbReference type="EMBL" id="MDQ0151043.1"/>
    </source>
</evidence>
<evidence type="ECO:0000256" key="5">
    <source>
        <dbReference type="ARBA" id="ARBA00022692"/>
    </source>
</evidence>
<dbReference type="InterPro" id="IPR012160">
    <property type="entry name" value="LtaS-like"/>
</dbReference>
<evidence type="ECO:0000256" key="6">
    <source>
        <dbReference type="ARBA" id="ARBA00022989"/>
    </source>
</evidence>
<comment type="pathway">
    <text evidence="2">Cell wall biogenesis; lipoteichoic acid biosynthesis.</text>
</comment>
<keyword evidence="6 8" id="KW-1133">Transmembrane helix</keyword>
<feature type="transmembrane region" description="Helical" evidence="8">
    <location>
        <begin position="161"/>
        <end position="182"/>
    </location>
</feature>
<comment type="similarity">
    <text evidence="3">Belongs to the LTA synthase family.</text>
</comment>
<protein>
    <submittedName>
        <fullName evidence="10">Phosphoglycerol transferase MdoB-like AlkP superfamily enzyme</fullName>
    </submittedName>
</protein>
<dbReference type="Gene3D" id="3.30.1120.170">
    <property type="match status" value="1"/>
</dbReference>
<keyword evidence="5 8" id="KW-0812">Transmembrane</keyword>
<dbReference type="PIRSF" id="PIRSF005091">
    <property type="entry name" value="Mmb_sulf_HI1246"/>
    <property type="match status" value="1"/>
</dbReference>
<dbReference type="RefSeq" id="WP_307487975.1">
    <property type="nucleotide sequence ID" value="NZ_JAUSUF010000016.1"/>
</dbReference>
<dbReference type="Pfam" id="PF00884">
    <property type="entry name" value="Sulfatase"/>
    <property type="match status" value="1"/>
</dbReference>
<gene>
    <name evidence="10" type="ORF">J2S18_003017</name>
</gene>